<evidence type="ECO:0000259" key="2">
    <source>
        <dbReference type="Pfam" id="PF07940"/>
    </source>
</evidence>
<evidence type="ECO:0000313" key="3">
    <source>
        <dbReference type="EMBL" id="TBO41790.1"/>
    </source>
</evidence>
<dbReference type="Pfam" id="PF07940">
    <property type="entry name" value="Hepar_II_III_C"/>
    <property type="match status" value="1"/>
</dbReference>
<protein>
    <submittedName>
        <fullName evidence="3">Heparinase</fullName>
    </submittedName>
</protein>
<name>A0A4V2JGS9_9SPHI</name>
<dbReference type="RefSeq" id="WP_131030481.1">
    <property type="nucleotide sequence ID" value="NZ_SIXF01000011.1"/>
</dbReference>
<comment type="caution">
    <text evidence="3">The sequence shown here is derived from an EMBL/GenBank/DDBJ whole genome shotgun (WGS) entry which is preliminary data.</text>
</comment>
<dbReference type="InterPro" id="IPR008929">
    <property type="entry name" value="Chondroitin_lyas"/>
</dbReference>
<dbReference type="PANTHER" id="PTHR38045:SF1">
    <property type="entry name" value="HEPARINASE II_III-LIKE PROTEIN"/>
    <property type="match status" value="1"/>
</dbReference>
<dbReference type="InterPro" id="IPR012480">
    <property type="entry name" value="Hepar_II_III_C"/>
</dbReference>
<proteinExistence type="predicted"/>
<reference evidence="3 4" key="1">
    <citation type="submission" date="2019-02" db="EMBL/GenBank/DDBJ databases">
        <title>Pedobacter kyonggii whole genome sequence analysis.</title>
        <authorList>
            <person name="Dahal R.H."/>
        </authorList>
    </citation>
    <scope>NUCLEOTIDE SEQUENCE [LARGE SCALE GENOMIC DNA]</scope>
    <source>
        <strain evidence="3 4">K-4-11-1</strain>
    </source>
</reference>
<dbReference type="EMBL" id="SIXF01000011">
    <property type="protein sequence ID" value="TBO41790.1"/>
    <property type="molecule type" value="Genomic_DNA"/>
</dbReference>
<organism evidence="3 4">
    <name type="scientific">Pedobacter kyonggii</name>
    <dbReference type="NCBI Taxonomy" id="1926871"/>
    <lineage>
        <taxon>Bacteria</taxon>
        <taxon>Pseudomonadati</taxon>
        <taxon>Bacteroidota</taxon>
        <taxon>Sphingobacteriia</taxon>
        <taxon>Sphingobacteriales</taxon>
        <taxon>Sphingobacteriaceae</taxon>
        <taxon>Pedobacter</taxon>
    </lineage>
</organism>
<dbReference type="OrthoDB" id="175534at2"/>
<keyword evidence="4" id="KW-1185">Reference proteome</keyword>
<comment type="subcellular location">
    <subcellularLocation>
        <location evidence="1">Cell envelope</location>
    </subcellularLocation>
</comment>
<dbReference type="GO" id="GO:0030313">
    <property type="term" value="C:cell envelope"/>
    <property type="evidence" value="ECO:0007669"/>
    <property type="project" value="UniProtKB-SubCell"/>
</dbReference>
<dbReference type="SUPFAM" id="SSF48230">
    <property type="entry name" value="Chondroitin AC/alginate lyase"/>
    <property type="match status" value="1"/>
</dbReference>
<feature type="domain" description="Heparinase II/III-like C-terminal" evidence="2">
    <location>
        <begin position="384"/>
        <end position="572"/>
    </location>
</feature>
<dbReference type="AlphaFoldDB" id="A0A4V2JGS9"/>
<gene>
    <name evidence="3" type="ORF">EYS08_13165</name>
</gene>
<dbReference type="Proteomes" id="UP000291819">
    <property type="component" value="Unassembled WGS sequence"/>
</dbReference>
<dbReference type="PANTHER" id="PTHR38045">
    <property type="entry name" value="CHROMOSOME 1, WHOLE GENOME SHOTGUN SEQUENCE"/>
    <property type="match status" value="1"/>
</dbReference>
<evidence type="ECO:0000313" key="4">
    <source>
        <dbReference type="Proteomes" id="UP000291819"/>
    </source>
</evidence>
<evidence type="ECO:0000256" key="1">
    <source>
        <dbReference type="ARBA" id="ARBA00004196"/>
    </source>
</evidence>
<dbReference type="Gene3D" id="1.50.10.100">
    <property type="entry name" value="Chondroitin AC/alginate lyase"/>
    <property type="match status" value="1"/>
</dbReference>
<sequence>MKKNQLITIICVIITLFCSTIAVGQNKEIDSTFKMPSHPRLLISYELEEQILENVKRDAKFKQIHQAIISEADHVLNKPILERVMIGKRLLDVSREALKRIYYLSYAFRLNHDKKYVARAEKELLAVSGFKDWNPNHFLDVGEMTMALSIGYDWLYQDLPQSTRSTVALAILEKGIQPSTNNKYNNWLNVTNNWNQVCNAGISFGAIATFEEHPALSAKLINRAIKSVILPMQQYGPDGAYPEGYGYWEYGTSFNVMFISALEGVFYQDFNLSAQPGFLKSADYLANMTAPSGKPFNYSDSRAVAEFNPALFWFASKLNDPGLLWVTKKQLDEQMPLQNRLLPSAMLWGAKLSLNNIQPRTTQFWIGNGPNPVALMRSSWTDPQATFVGFKGGSPGVSHGHMDVGSFIMESQGVRWAMDFGMQEYESLESKGINLWDTKQNAERWKIFRYNNLAHNTLSIDSTFQLVKGSAAFISSANNGLFMNAVADLSSLYAGKLKKSIRGVALINKKTVLIRDEITVGNTDVTLRWSMVTAAMVHIIDKHTIELSYKNKKCYLFVDAQSEVKMKTWSTDPGTDYDAKNPGTSIVGFEVRLKADSEQAISVFLDAGKPSQKNFSAKPIVSWPKNK</sequence>
<dbReference type="GO" id="GO:0016829">
    <property type="term" value="F:lyase activity"/>
    <property type="evidence" value="ECO:0007669"/>
    <property type="project" value="InterPro"/>
</dbReference>
<dbReference type="Gene3D" id="2.70.98.70">
    <property type="match status" value="1"/>
</dbReference>
<accession>A0A4V2JGS9</accession>